<feature type="repeat" description="HEAT" evidence="2">
    <location>
        <begin position="1662"/>
        <end position="1700"/>
    </location>
</feature>
<dbReference type="PANTHER" id="PTHR23346">
    <property type="entry name" value="TRANSLATIONAL ACTIVATOR GCN1-RELATED"/>
    <property type="match status" value="1"/>
</dbReference>
<dbReference type="Pfam" id="PF23271">
    <property type="entry name" value="HEAT_GCN1"/>
    <property type="match status" value="1"/>
</dbReference>
<dbReference type="Proteomes" id="UP001165122">
    <property type="component" value="Unassembled WGS sequence"/>
</dbReference>
<dbReference type="GO" id="GO:0006417">
    <property type="term" value="P:regulation of translation"/>
    <property type="evidence" value="ECO:0007669"/>
    <property type="project" value="TreeGrafter"/>
</dbReference>
<protein>
    <recommendedName>
        <fullName evidence="5">TOG domain-containing protein</fullName>
    </recommendedName>
</protein>
<feature type="compositionally biased region" description="Basic and acidic residues" evidence="4">
    <location>
        <begin position="769"/>
        <end position="785"/>
    </location>
</feature>
<feature type="region of interest" description="Disordered" evidence="4">
    <location>
        <begin position="769"/>
        <end position="794"/>
    </location>
</feature>
<keyword evidence="1" id="KW-0677">Repeat</keyword>
<keyword evidence="7" id="KW-1185">Reference proteome</keyword>
<dbReference type="InterPro" id="IPR034085">
    <property type="entry name" value="TOG"/>
</dbReference>
<reference evidence="7" key="1">
    <citation type="journal article" date="2023" name="Commun. Biol.">
        <title>Genome analysis of Parmales, the sister group of diatoms, reveals the evolutionary specialization of diatoms from phago-mixotrophs to photoautotrophs.</title>
        <authorList>
            <person name="Ban H."/>
            <person name="Sato S."/>
            <person name="Yoshikawa S."/>
            <person name="Yamada K."/>
            <person name="Nakamura Y."/>
            <person name="Ichinomiya M."/>
            <person name="Sato N."/>
            <person name="Blanc-Mathieu R."/>
            <person name="Endo H."/>
            <person name="Kuwata A."/>
            <person name="Ogata H."/>
        </authorList>
    </citation>
    <scope>NUCLEOTIDE SEQUENCE [LARGE SCALE GENOMIC DNA]</scope>
    <source>
        <strain evidence="7">NIES 3700</strain>
    </source>
</reference>
<feature type="repeat" description="HEAT" evidence="2">
    <location>
        <begin position="1542"/>
        <end position="1580"/>
    </location>
</feature>
<dbReference type="InterPro" id="IPR057546">
    <property type="entry name" value="HEAT_GCN1"/>
</dbReference>
<dbReference type="Gene3D" id="1.25.10.10">
    <property type="entry name" value="Leucine-rich Repeat Variant"/>
    <property type="match status" value="6"/>
</dbReference>
<feature type="repeat" description="HEAT" evidence="2">
    <location>
        <begin position="1463"/>
        <end position="1499"/>
    </location>
</feature>
<dbReference type="Pfam" id="PF24984">
    <property type="entry name" value="HEAT_EF3_GNC1"/>
    <property type="match status" value="1"/>
</dbReference>
<feature type="coiled-coil region" evidence="3">
    <location>
        <begin position="2135"/>
        <end position="2169"/>
    </location>
</feature>
<evidence type="ECO:0000256" key="3">
    <source>
        <dbReference type="SAM" id="Coils"/>
    </source>
</evidence>
<dbReference type="GO" id="GO:0005829">
    <property type="term" value="C:cytosol"/>
    <property type="evidence" value="ECO:0007669"/>
    <property type="project" value="TreeGrafter"/>
</dbReference>
<dbReference type="OrthoDB" id="5148094at2759"/>
<dbReference type="SUPFAM" id="SSF48371">
    <property type="entry name" value="ARM repeat"/>
    <property type="match status" value="4"/>
</dbReference>
<gene>
    <name evidence="6" type="ORF">TrLO_g1041</name>
</gene>
<dbReference type="InterPro" id="IPR021133">
    <property type="entry name" value="HEAT_type_2"/>
</dbReference>
<feature type="repeat" description="HEAT" evidence="2">
    <location>
        <begin position="2010"/>
        <end position="2048"/>
    </location>
</feature>
<evidence type="ECO:0000256" key="2">
    <source>
        <dbReference type="PROSITE-ProRule" id="PRU00103"/>
    </source>
</evidence>
<organism evidence="6 7">
    <name type="scientific">Triparma laevis f. longispina</name>
    <dbReference type="NCBI Taxonomy" id="1714387"/>
    <lineage>
        <taxon>Eukaryota</taxon>
        <taxon>Sar</taxon>
        <taxon>Stramenopiles</taxon>
        <taxon>Ochrophyta</taxon>
        <taxon>Bolidophyceae</taxon>
        <taxon>Parmales</taxon>
        <taxon>Triparmaceae</taxon>
        <taxon>Triparma</taxon>
    </lineage>
</organism>
<evidence type="ECO:0000313" key="6">
    <source>
        <dbReference type="EMBL" id="GMH64740.1"/>
    </source>
</evidence>
<feature type="compositionally biased region" description="Basic and acidic residues" evidence="4">
    <location>
        <begin position="1205"/>
        <end position="1214"/>
    </location>
</feature>
<evidence type="ECO:0000256" key="1">
    <source>
        <dbReference type="ARBA" id="ARBA00022737"/>
    </source>
</evidence>
<sequence>MADLSALLNCSTLAPFSRVTLLSSLYAPLTFRPFSIPPPDSHPDTTNLSSYLSTTSTTLTGLIAKSKGANKTPLLTTEKQSNHLITFLSCLIRSSVSSPDVDSDSTTPPLVKNLASILSLYCTVLLSSNDTPAAIAKFTKTVNYRVIRILRRGHKRSEVIKPSPLITSTLEAIAVTGTGRYGIAMSLLSAMEENNSDSSSFDKNQVLAAFMKSFIIEKNHNNLLALTRYITLTVSNSDYDSKTKLCTSFKMKFKSTPETALNCFNFFVLSSTPGFITEKFIDDVGFIDAMLKGVKSPNPEVNALTSECYKAVVSISTTSNLRNSILAEYVKSNAQKERTLFLDCLDYELKQPALQPYTNLDVDALCKGVAKEVNDENKVKGYKLLTKVCKKYPSLEQTPVTSLLSSSVKSPPAKMSASQSLILKAQLDGLCELSPSLPSLKNDLLKIVESAKSKTTPQLESIMALRLLTSDPSNVEEVKSAFTDEKSFLYSQSLRDLNDDYLRHVLECIKNYINSEQEPEILVTNKQSTQTIASLCLHTSSGKVRSYARGLLSPLLSSSDTVPTPLEPTTAIFALSSSLKSVIISKQQTPPTSSTKRAQKEIRTAWIEPCDDRPKTVKYPQNFINKTCVEDTARRIIDAKEFTNPVLAVLAGDKGFHVLQDKIEEEGFSDELANELINCLQSNCGMLIKAATSFIHTITEKAAAFDPEFDDPEEAEPGVISYRNFITNTLASTLNATLQNLSTSIKEVSEDDLNLYKFPTGELYDVEEESKKGSNFNDKKNAKRDVKNRKGKGNFGADFEEEEWERQMKKELEAKKEKPKFTERVYSKDELKTISSQNETRSTLHSLFSSFTAILTAMSALISADCSVGNECLPTLSPSVVDLNLQTLNVPAKTQQVIKSTLVSLCSCVYEMEESSALPLANAIVVTNNGTLPLPLGCTSAATAISSIEEFGDELSPNSFQLVFPVLVSSLLGNRSSSPACDASLAIMNLHCSSSTTNLRRQMSECVLSLLTHDRSKQFSNPSCVETLCNIYGENNTTVSSGDLNPLLTTQGALGPKACRIASLKALETISAYMKLKGNPLVESRVFVNCFSDDGMTSDTAKSAFKAINEGQADAPCSKLLAIPLISLLPHSDPSIASAAAKALADMCAQHPGTISTVLKKITENYVENYPTVFSQDSSSSAPKKKGKAPSKKALESQFTMDSGSDEKGKDSDAKATLREGVCRAVVAIGDNSGITMSFEDVKLVIEFVCSYCLADPSDAVRALGVDGGRNFVNTFGKEHVEQILPLFEEVLKTGVLSTASIDTSKSVSSVWAVDFRKEGAVVLLGSAATHLGDENPKVFSTVEMLLGALDTPSESVQSSVASCLAPLMKKSEVKAKGEEILTDLIKKCLKEPSLAKRRGAAYGISAAVKGLGISSLKKFDVIQKLQDAASCTYAVSKEGALFAIELLCNRLGLLFEPYIIVLLPALLKCFGDSNDHVREAAETTAGLIMSKLSAHGVKLVMPAVLTAFDEDQWRTKQASIRMLGSMSNCAPKQLSACLPRIIPKLTEAFSNTHPKVKASAEEALNMIVKVIRNPEVAGLSKVLLKALVDPSNFTKKGLEGLLETEFLHAIDAPSLALLIPVLQRGLKDKSGVAKRQSALITGNMITMINDPKDFIPYLDTLLPGLKGVLLDPIPDVRTTASKSIGSLVRGLGESNLDDLRPWLMATLKGEEGSTVERSGAAQGLSEYLVACGGEVVFDVMSNEIIPMSTHPKVATREGVLWVMTFMPNVLGQGYSNLIDLSLPALLGGLSDDNENVREVAMRAGRVLIRSHGKTSVDKILPALEEGLINQDWRIRQASLGLIGDLLSLIGGTTVAGLGEIGNEDDTRGAERAQAQIALVLGAEARKRVLASLYMTRSDGSSVVRQGAVQVWKTVVSVTARVLREILDILVAQVVKSLASEDAERTTVAGRCLGDIVKKLGDTVLPEIIPILQNALYTGDSGSKRGVCIGLAEIIEGGTKEQIAKFMDALAPAVRDALCDEDEGVRMLAAGCFQQLYNTVGGAAVQETIVPSLLVRLDKGGEVGDKAVLGLKEVLRVRSRELLPYLIPKLLGGGNLETKNASILAAVVEATGRTIHTHLVTIVPAVTIALSEVDEEDEEGRKEELEGVVRSLSREIEEVNLLVGELAKKCGSEIAKIRKAAVWMMGCFAEERKDMGDFTDDVPIMLREILSRLNDEHEEVVAENFIALKKVMSCVPAEEMVNHLDFSRNLINSLVSEARRKKGGVGDGLFLMPGFNRVKGLEPMLPMYHQGILYGGAGGRETAATGLAELVEMTDSKYLAAGLVVKMVGPLIRVVNDRNVSNVKCSILTTLHVILKKAGAALRAFTPQLQTTFLKSLSDTSRSVRTAAIAALGDLMVLATRVDPLINELTNLSLGAETATAVKTACLEALSLVLKNGGKKSKKEEIVGAALEASKELVNFGGDEGVRLAAGKVMGSVVGLLGGQVGVQVLGEGGVEEGEIGRCIAIKSVCENLDLEELGDSIVDGWVSEVVNAASDVSVKADLRTAGFLAFGSLMNVPNIKSFVPTVVAGLGQGENMGGAGSMDDINKSCLLGCKKAGLREPGLFLSGPGGIKILTAALMLSKLGNSQIQYSANKFLWVGLEIGEGMGGVDVYAKAVGGENARLCRDLGGKVIAKLKNAAEED</sequence>
<evidence type="ECO:0000313" key="7">
    <source>
        <dbReference type="Proteomes" id="UP001165122"/>
    </source>
</evidence>
<dbReference type="GO" id="GO:0034198">
    <property type="term" value="P:cellular response to amino acid starvation"/>
    <property type="evidence" value="ECO:0007669"/>
    <property type="project" value="TreeGrafter"/>
</dbReference>
<dbReference type="Pfam" id="PF24987">
    <property type="entry name" value="HEAT_EF3_N"/>
    <property type="match status" value="1"/>
</dbReference>
<proteinExistence type="predicted"/>
<dbReference type="PROSITE" id="PS50077">
    <property type="entry name" value="HEAT_REPEAT"/>
    <property type="match status" value="4"/>
</dbReference>
<name>A0A9W7A7A4_9STRA</name>
<accession>A0A9W7A7A4</accession>
<dbReference type="PANTHER" id="PTHR23346:SF7">
    <property type="entry name" value="STALLED RIBOSOME SENSOR GCN1"/>
    <property type="match status" value="1"/>
</dbReference>
<keyword evidence="3" id="KW-0175">Coiled coil</keyword>
<evidence type="ECO:0000259" key="5">
    <source>
        <dbReference type="SMART" id="SM01349"/>
    </source>
</evidence>
<evidence type="ECO:0000256" key="4">
    <source>
        <dbReference type="SAM" id="MobiDB-lite"/>
    </source>
</evidence>
<feature type="region of interest" description="Disordered" evidence="4">
    <location>
        <begin position="1175"/>
        <end position="1214"/>
    </location>
</feature>
<feature type="domain" description="TOG" evidence="5">
    <location>
        <begin position="1367"/>
        <end position="1601"/>
    </location>
</feature>
<dbReference type="EMBL" id="BRXW01000545">
    <property type="protein sequence ID" value="GMH64740.1"/>
    <property type="molecule type" value="Genomic_DNA"/>
</dbReference>
<dbReference type="InterPro" id="IPR016024">
    <property type="entry name" value="ARM-type_fold"/>
</dbReference>
<dbReference type="GO" id="GO:0019887">
    <property type="term" value="F:protein kinase regulator activity"/>
    <property type="evidence" value="ECO:0007669"/>
    <property type="project" value="TreeGrafter"/>
</dbReference>
<dbReference type="SMART" id="SM01349">
    <property type="entry name" value="TOG"/>
    <property type="match status" value="1"/>
</dbReference>
<comment type="caution">
    <text evidence="6">The sequence shown here is derived from an EMBL/GenBank/DDBJ whole genome shotgun (WGS) entry which is preliminary data.</text>
</comment>
<dbReference type="InterPro" id="IPR011989">
    <property type="entry name" value="ARM-like"/>
</dbReference>